<dbReference type="EC" id="2.3.2.-" evidence="3"/>
<dbReference type="InterPro" id="IPR050644">
    <property type="entry name" value="PG_Glycine_Bridge_Synth"/>
</dbReference>
<keyword evidence="1" id="KW-0175">Coiled coil</keyword>
<evidence type="ECO:0000313" key="4">
    <source>
        <dbReference type="Proteomes" id="UP000185779"/>
    </source>
</evidence>
<dbReference type="Pfam" id="PF13480">
    <property type="entry name" value="Acetyltransf_6"/>
    <property type="match status" value="1"/>
</dbReference>
<evidence type="ECO:0000259" key="2">
    <source>
        <dbReference type="Pfam" id="PF13480"/>
    </source>
</evidence>
<accession>A0A1F2P3Z2</accession>
<proteinExistence type="predicted"/>
<protein>
    <submittedName>
        <fullName evidence="3">Methicillin resistance protein</fullName>
        <ecNumber evidence="3">2.3.2.-</ecNumber>
    </submittedName>
</protein>
<feature type="coiled-coil region" evidence="1">
    <location>
        <begin position="185"/>
        <end position="212"/>
    </location>
</feature>
<keyword evidence="3" id="KW-0012">Acyltransferase</keyword>
<sequence>MSLSKVELKVAKEEDAELWDRLVESSPHGTIFHTWKWLKIVEKHTDSRLYPIIGFKGTEPVALIPLFYQKRFVLRMIFSPPPHVAIPFLGLLMVNYDQLKQNKKESNLIEFQKELDHFLSDEIKPNYVNLVHPPDFIDVRPFVWSGYNATPTFNYVFDLSAGKTKLWENLKKHTRKNIKTASENLKILKGSREDLRIIYHQLEERYQEQDRKLKTRLEFLEDIYDCFKECMHIVMAEMDGEVVGGLVNLVYKDRMYSWIGNAKTRIKGIYPNDLLIWESMRYGCTNGYKVFYEIGANTPRLVRYKANFNPELVINFGIEKSNIPLRSFAKKIYHTYFRNYKFFDFFEVL</sequence>
<dbReference type="PANTHER" id="PTHR36174">
    <property type="entry name" value="LIPID II:GLYCINE GLYCYLTRANSFERASE"/>
    <property type="match status" value="1"/>
</dbReference>
<dbReference type="PANTHER" id="PTHR36174:SF1">
    <property type="entry name" value="LIPID II:GLYCINE GLYCYLTRANSFERASE"/>
    <property type="match status" value="1"/>
</dbReference>
<evidence type="ECO:0000313" key="3">
    <source>
        <dbReference type="EMBL" id="OFV65888.1"/>
    </source>
</evidence>
<comment type="caution">
    <text evidence="3">The sequence shown here is derived from an EMBL/GenBank/DDBJ whole genome shotgun (WGS) entry which is preliminary data.</text>
</comment>
<organism evidence="3 4">
    <name type="scientific">Candidatus Syntropharchaeum butanivorans</name>
    <dbReference type="NCBI Taxonomy" id="1839936"/>
    <lineage>
        <taxon>Archaea</taxon>
        <taxon>Methanobacteriati</taxon>
        <taxon>Methanobacteriota</taxon>
        <taxon>Stenosarchaea group</taxon>
        <taxon>Methanomicrobia</taxon>
        <taxon>Methanosarcinales</taxon>
        <taxon>ANME-2 cluster</taxon>
        <taxon>Candidatus Syntropharchaeum</taxon>
    </lineage>
</organism>
<dbReference type="InterPro" id="IPR016181">
    <property type="entry name" value="Acyl_CoA_acyltransferase"/>
</dbReference>
<keyword evidence="3" id="KW-0808">Transferase</keyword>
<dbReference type="STRING" id="1839936.SBU_001070"/>
<gene>
    <name evidence="3" type="ORF">SBU_001070</name>
</gene>
<dbReference type="GO" id="GO:0016746">
    <property type="term" value="F:acyltransferase activity"/>
    <property type="evidence" value="ECO:0007669"/>
    <property type="project" value="UniProtKB-KW"/>
</dbReference>
<dbReference type="SUPFAM" id="SSF55729">
    <property type="entry name" value="Acyl-CoA N-acyltransferases (Nat)"/>
    <property type="match status" value="1"/>
</dbReference>
<feature type="domain" description="BioF2-like acetyltransferase" evidence="2">
    <location>
        <begin position="172"/>
        <end position="297"/>
    </location>
</feature>
<reference evidence="3" key="1">
    <citation type="submission" date="2016-05" db="EMBL/GenBank/DDBJ databases">
        <title>Microbial consortia oxidize butane by reversing methanogenesis.</title>
        <authorList>
            <person name="Laso-Perez R."/>
            <person name="Richter M."/>
            <person name="Wegener G."/>
            <person name="Musat F."/>
        </authorList>
    </citation>
    <scope>NUCLEOTIDE SEQUENCE [LARGE SCALE GENOMIC DNA]</scope>
    <source>
        <strain evidence="3">BOX1</strain>
    </source>
</reference>
<dbReference type="AlphaFoldDB" id="A0A1F2P3Z2"/>
<dbReference type="EMBL" id="LYOR01000005">
    <property type="protein sequence ID" value="OFV65888.1"/>
    <property type="molecule type" value="Genomic_DNA"/>
</dbReference>
<evidence type="ECO:0000256" key="1">
    <source>
        <dbReference type="SAM" id="Coils"/>
    </source>
</evidence>
<dbReference type="Gene3D" id="3.40.630.30">
    <property type="match status" value="1"/>
</dbReference>
<dbReference type="InterPro" id="IPR038740">
    <property type="entry name" value="BioF2-like_GNAT_dom"/>
</dbReference>
<dbReference type="Proteomes" id="UP000185779">
    <property type="component" value="Unassembled WGS sequence"/>
</dbReference>
<keyword evidence="4" id="KW-1185">Reference proteome</keyword>
<name>A0A1F2P3Z2_9EURY</name>